<evidence type="ECO:0000313" key="5">
    <source>
        <dbReference type="Proteomes" id="UP000186817"/>
    </source>
</evidence>
<gene>
    <name evidence="4" type="primary">rngB</name>
    <name evidence="4" type="ORF">AK812_SmicGene35266</name>
</gene>
<keyword evidence="2" id="KW-0677">Repeat</keyword>
<dbReference type="Gene3D" id="2.120.10.80">
    <property type="entry name" value="Kelch-type beta propeller"/>
    <property type="match status" value="2"/>
</dbReference>
<dbReference type="SUPFAM" id="SSF117281">
    <property type="entry name" value="Kelch motif"/>
    <property type="match status" value="1"/>
</dbReference>
<dbReference type="Proteomes" id="UP000186817">
    <property type="component" value="Unassembled WGS sequence"/>
</dbReference>
<dbReference type="EMBL" id="LSRX01001083">
    <property type="protein sequence ID" value="OLP83915.1"/>
    <property type="molecule type" value="Genomic_DNA"/>
</dbReference>
<dbReference type="PANTHER" id="PTHR46093">
    <property type="entry name" value="ACYL-COA-BINDING DOMAIN-CONTAINING PROTEIN 5"/>
    <property type="match status" value="1"/>
</dbReference>
<keyword evidence="5" id="KW-1185">Reference proteome</keyword>
<reference evidence="4 5" key="1">
    <citation type="submission" date="2016-02" db="EMBL/GenBank/DDBJ databases">
        <title>Genome analysis of coral dinoflagellate symbionts highlights evolutionary adaptations to a symbiotic lifestyle.</title>
        <authorList>
            <person name="Aranda M."/>
            <person name="Li Y."/>
            <person name="Liew Y.J."/>
            <person name="Baumgarten S."/>
            <person name="Simakov O."/>
            <person name="Wilson M."/>
            <person name="Piel J."/>
            <person name="Ashoor H."/>
            <person name="Bougouffa S."/>
            <person name="Bajic V.B."/>
            <person name="Ryu T."/>
            <person name="Ravasi T."/>
            <person name="Bayer T."/>
            <person name="Micklem G."/>
            <person name="Kim H."/>
            <person name="Bhak J."/>
            <person name="Lajeunesse T.C."/>
            <person name="Voolstra C.R."/>
        </authorList>
    </citation>
    <scope>NUCLEOTIDE SEQUENCE [LARGE SCALE GENOMIC DNA]</scope>
    <source>
        <strain evidence="4 5">CCMP2467</strain>
    </source>
</reference>
<feature type="chain" id="PRO_5013362554" evidence="3">
    <location>
        <begin position="23"/>
        <end position="273"/>
    </location>
</feature>
<comment type="caution">
    <text evidence="4">The sequence shown here is derived from an EMBL/GenBank/DDBJ whole genome shotgun (WGS) entry which is preliminary data.</text>
</comment>
<evidence type="ECO:0000256" key="3">
    <source>
        <dbReference type="SAM" id="SignalP"/>
    </source>
</evidence>
<sequence length="273" mass="29628">MKTLCMLVSLVIASATWEQLVASNIPVARRGHVAVWDAVGNQMLVHGGESGRRRTTRRNELYSLDPVQGTWTELSASGNFVEEHTAAWDAASRTMYIHGGSSSFVYDDLDGYAVGSGWTAYQDGYARRFATAVWNSEDAELLVYGGWTSSSRTDTLLVYSSGTNSWTSTSGVAAGLRSSHMAVWDSSTKVMLVFGGYDGSNVLSDLWGYAREGDSWSELFPSGSLPVRRHSATAVWGTLMISAPTTRPPMHGVCWTLLARLGPGTRRSGPTVR</sequence>
<keyword evidence="3" id="KW-0732">Signal</keyword>
<evidence type="ECO:0000256" key="2">
    <source>
        <dbReference type="ARBA" id="ARBA00022737"/>
    </source>
</evidence>
<name>A0A1Q9CLX5_SYMMI</name>
<evidence type="ECO:0000256" key="1">
    <source>
        <dbReference type="ARBA" id="ARBA00022441"/>
    </source>
</evidence>
<proteinExistence type="predicted"/>
<dbReference type="OrthoDB" id="10052615at2759"/>
<keyword evidence="1" id="KW-0880">Kelch repeat</keyword>
<dbReference type="AlphaFoldDB" id="A0A1Q9CLX5"/>
<feature type="signal peptide" evidence="3">
    <location>
        <begin position="1"/>
        <end position="22"/>
    </location>
</feature>
<dbReference type="Pfam" id="PF24681">
    <property type="entry name" value="Kelch_KLHDC2_KLHL20_DRC7"/>
    <property type="match status" value="2"/>
</dbReference>
<dbReference type="PANTHER" id="PTHR46093:SF18">
    <property type="entry name" value="FIBRONECTIN TYPE-III DOMAIN-CONTAINING PROTEIN"/>
    <property type="match status" value="1"/>
</dbReference>
<accession>A0A1Q9CLX5</accession>
<organism evidence="4 5">
    <name type="scientific">Symbiodinium microadriaticum</name>
    <name type="common">Dinoflagellate</name>
    <name type="synonym">Zooxanthella microadriatica</name>
    <dbReference type="NCBI Taxonomy" id="2951"/>
    <lineage>
        <taxon>Eukaryota</taxon>
        <taxon>Sar</taxon>
        <taxon>Alveolata</taxon>
        <taxon>Dinophyceae</taxon>
        <taxon>Suessiales</taxon>
        <taxon>Symbiodiniaceae</taxon>
        <taxon>Symbiodinium</taxon>
    </lineage>
</organism>
<dbReference type="InterPro" id="IPR015915">
    <property type="entry name" value="Kelch-typ_b-propeller"/>
</dbReference>
<evidence type="ECO:0000313" key="4">
    <source>
        <dbReference type="EMBL" id="OLP83915.1"/>
    </source>
</evidence>
<protein>
    <submittedName>
        <fullName evidence="4">RING finger protein B</fullName>
    </submittedName>
</protein>